<evidence type="ECO:0000259" key="5">
    <source>
        <dbReference type="Pfam" id="PF03109"/>
    </source>
</evidence>
<dbReference type="InterPro" id="IPR051409">
    <property type="entry name" value="Atypical_kinase_ADCK"/>
</dbReference>
<keyword evidence="4" id="KW-0067">ATP-binding</keyword>
<comment type="similarity">
    <text evidence="1">Belongs to the protein kinase superfamily. ADCK protein kinase family.</text>
</comment>
<dbReference type="Proteomes" id="UP000576082">
    <property type="component" value="Unassembled WGS sequence"/>
</dbReference>
<sequence>MSDIKNKVQKSIPSTKTQRVSKFVKVGAKVSSNYLKHYAKSVIDSSYDRKKALDEENANDVYEALSELKGSALKVAQMMSMDKNMLPQAYTEQFQMSQYSAPPLSLPLVNKTFQKAFGKAPLEIFDTFSKEAVNAASIGQVHQATLGDKTFAVKVQYPGVAESVSSDLKMVKPIAVRMVGLNERDVEHYMEEVENMLLSETDYDLELQRSISISEACKDIQNIHFPTYYPEYSSKKILTMDWLEGDHLNEFIATNPSQEIRNQIGQALWDFYDYQIHKMKEVHADPHPGNFLFKENGTMGIIDFGCVKVIPDLFYDNYFDLMKIENLENKEKRSQVFSNMNFIYENDSAEEKEKLDGLFTSMITILSRPFQKPTFDFSDDNYFNEIASLADDKENQKLLRSSKKPRGLRDGLYVNRTYFGLYSILHDLKAEISTKSYFFD</sequence>
<evidence type="ECO:0000313" key="7">
    <source>
        <dbReference type="Proteomes" id="UP000576082"/>
    </source>
</evidence>
<dbReference type="PANTHER" id="PTHR43851:SF3">
    <property type="entry name" value="COENZYME Q8"/>
    <property type="match status" value="1"/>
</dbReference>
<dbReference type="PANTHER" id="PTHR43851">
    <property type="match status" value="1"/>
</dbReference>
<keyword evidence="3" id="KW-0547">Nucleotide-binding</keyword>
<accession>A0A7X9RY19</accession>
<dbReference type="InterPro" id="IPR011009">
    <property type="entry name" value="Kinase-like_dom_sf"/>
</dbReference>
<name>A0A7X9RY19_9BACT</name>
<keyword evidence="7" id="KW-1185">Reference proteome</keyword>
<dbReference type="RefSeq" id="WP_169659061.1">
    <property type="nucleotide sequence ID" value="NZ_JABANE010000075.1"/>
</dbReference>
<evidence type="ECO:0000256" key="4">
    <source>
        <dbReference type="ARBA" id="ARBA00022840"/>
    </source>
</evidence>
<dbReference type="SUPFAM" id="SSF56112">
    <property type="entry name" value="Protein kinase-like (PK-like)"/>
    <property type="match status" value="1"/>
</dbReference>
<dbReference type="GO" id="GO:0005524">
    <property type="term" value="F:ATP binding"/>
    <property type="evidence" value="ECO:0007669"/>
    <property type="project" value="UniProtKB-KW"/>
</dbReference>
<dbReference type="CDD" id="cd13970">
    <property type="entry name" value="ABC1_ADCK3"/>
    <property type="match status" value="1"/>
</dbReference>
<evidence type="ECO:0000256" key="3">
    <source>
        <dbReference type="ARBA" id="ARBA00022741"/>
    </source>
</evidence>
<comment type="caution">
    <text evidence="6">The sequence shown here is derived from an EMBL/GenBank/DDBJ whole genome shotgun (WGS) entry which is preliminary data.</text>
</comment>
<keyword evidence="2" id="KW-0808">Transferase</keyword>
<feature type="domain" description="ABC1 atypical kinase-like" evidence="5">
    <location>
        <begin position="98"/>
        <end position="324"/>
    </location>
</feature>
<dbReference type="Gene3D" id="1.10.510.10">
    <property type="entry name" value="Transferase(Phosphotransferase) domain 1"/>
    <property type="match status" value="1"/>
</dbReference>
<organism evidence="6 7">
    <name type="scientific">Flammeovirga aprica JL-4</name>
    <dbReference type="NCBI Taxonomy" id="694437"/>
    <lineage>
        <taxon>Bacteria</taxon>
        <taxon>Pseudomonadati</taxon>
        <taxon>Bacteroidota</taxon>
        <taxon>Cytophagia</taxon>
        <taxon>Cytophagales</taxon>
        <taxon>Flammeovirgaceae</taxon>
        <taxon>Flammeovirga</taxon>
    </lineage>
</organism>
<dbReference type="Pfam" id="PF03109">
    <property type="entry name" value="ABC1"/>
    <property type="match status" value="1"/>
</dbReference>
<dbReference type="AlphaFoldDB" id="A0A7X9RY19"/>
<keyword evidence="6" id="KW-0418">Kinase</keyword>
<dbReference type="GO" id="GO:0016301">
    <property type="term" value="F:kinase activity"/>
    <property type="evidence" value="ECO:0007669"/>
    <property type="project" value="UniProtKB-KW"/>
</dbReference>
<dbReference type="EMBL" id="JABANE010000075">
    <property type="protein sequence ID" value="NME70831.1"/>
    <property type="molecule type" value="Genomic_DNA"/>
</dbReference>
<proteinExistence type="inferred from homology"/>
<evidence type="ECO:0000256" key="2">
    <source>
        <dbReference type="ARBA" id="ARBA00022679"/>
    </source>
</evidence>
<reference evidence="6 7" key="1">
    <citation type="submission" date="2020-04" db="EMBL/GenBank/DDBJ databases">
        <title>Flammeovirga sp. SR4, a novel species isolated from seawater.</title>
        <authorList>
            <person name="Wang X."/>
        </authorList>
    </citation>
    <scope>NUCLEOTIDE SEQUENCE [LARGE SCALE GENOMIC DNA]</scope>
    <source>
        <strain evidence="6 7">ATCC 23126</strain>
    </source>
</reference>
<evidence type="ECO:0000313" key="6">
    <source>
        <dbReference type="EMBL" id="NME70831.1"/>
    </source>
</evidence>
<gene>
    <name evidence="6" type="ORF">HHU12_22850</name>
</gene>
<evidence type="ECO:0000256" key="1">
    <source>
        <dbReference type="ARBA" id="ARBA00009670"/>
    </source>
</evidence>
<dbReference type="InterPro" id="IPR034646">
    <property type="entry name" value="ADCK3_dom"/>
</dbReference>
<dbReference type="InterPro" id="IPR004147">
    <property type="entry name" value="ABC1_dom"/>
</dbReference>
<dbReference type="Gene3D" id="3.30.200.20">
    <property type="entry name" value="Phosphorylase Kinase, domain 1"/>
    <property type="match status" value="1"/>
</dbReference>
<protein>
    <submittedName>
        <fullName evidence="6">AarF/ABC1/UbiB kinase family protein</fullName>
    </submittedName>
</protein>